<sequence length="119" mass="13263">MQPTTNFEFGDVVLVGFPFTNLKTTKKRPAVVISSSAYQAYRPDLVIMAITSRIRDPLSYGEALIEGWEQAGLLKPSVMKPLIATVEQSIILKRMGFLNTNDQVQLKSVLHGILELNNK</sequence>
<dbReference type="InterPro" id="IPR011067">
    <property type="entry name" value="Plasmid_toxin/cell-grow_inhib"/>
</dbReference>
<evidence type="ECO:0000313" key="2">
    <source>
        <dbReference type="Proteomes" id="UP000050416"/>
    </source>
</evidence>
<evidence type="ECO:0000313" key="1">
    <source>
        <dbReference type="EMBL" id="KPQ28507.1"/>
    </source>
</evidence>
<accession>A0A0P8CY58</accession>
<dbReference type="PATRIC" id="fig|1305731.5.peg.497"/>
<name>A0A0P8CY58_9GAMM</name>
<comment type="caution">
    <text evidence="1">The sequence shown here is derived from an EMBL/GenBank/DDBJ whole genome shotgun (WGS) entry which is preliminary data.</text>
</comment>
<reference evidence="1 2" key="1">
    <citation type="submission" date="2015-09" db="EMBL/GenBank/DDBJ databases">
        <title>Identification and resolution of microdiversity through metagenomic sequencing of parallel consortia.</title>
        <authorList>
            <person name="Nelson W.C."/>
            <person name="Romine M.F."/>
            <person name="Lindemann S.R."/>
        </authorList>
    </citation>
    <scope>NUCLEOTIDE SEQUENCE [LARGE SCALE GENOMIC DNA]</scope>
    <source>
        <strain evidence="1">HL-55</strain>
    </source>
</reference>
<dbReference type="SUPFAM" id="SSF50118">
    <property type="entry name" value="Cell growth inhibitor/plasmid maintenance toxic component"/>
    <property type="match status" value="1"/>
</dbReference>
<organism evidence="1 2">
    <name type="scientific">Marinobacter excellens HL-55</name>
    <dbReference type="NCBI Taxonomy" id="1305731"/>
    <lineage>
        <taxon>Bacteria</taxon>
        <taxon>Pseudomonadati</taxon>
        <taxon>Pseudomonadota</taxon>
        <taxon>Gammaproteobacteria</taxon>
        <taxon>Pseudomonadales</taxon>
        <taxon>Marinobacteraceae</taxon>
        <taxon>Marinobacter</taxon>
    </lineage>
</organism>
<dbReference type="AlphaFoldDB" id="A0A0P8CY58"/>
<dbReference type="OrthoDB" id="9813449at2"/>
<dbReference type="Gene3D" id="2.30.30.110">
    <property type="match status" value="1"/>
</dbReference>
<proteinExistence type="predicted"/>
<dbReference type="EMBL" id="LJZQ01000014">
    <property type="protein sequence ID" value="KPQ28507.1"/>
    <property type="molecule type" value="Genomic_DNA"/>
</dbReference>
<dbReference type="Pfam" id="PF02452">
    <property type="entry name" value="PemK_toxin"/>
    <property type="match status" value="1"/>
</dbReference>
<dbReference type="STRING" id="1305731.GCA_000934705_00646"/>
<protein>
    <submittedName>
        <fullName evidence="1">Growth inhibitor</fullName>
    </submittedName>
</protein>
<gene>
    <name evidence="1" type="ORF">HLUCCX14_10225</name>
</gene>
<dbReference type="GO" id="GO:0003677">
    <property type="term" value="F:DNA binding"/>
    <property type="evidence" value="ECO:0007669"/>
    <property type="project" value="InterPro"/>
</dbReference>
<dbReference type="Proteomes" id="UP000050416">
    <property type="component" value="Unassembled WGS sequence"/>
</dbReference>
<dbReference type="InterPro" id="IPR003477">
    <property type="entry name" value="PemK-like"/>
</dbReference>